<dbReference type="AlphaFoldDB" id="A0A0J6Y8E6"/>
<feature type="region of interest" description="Disordered" evidence="1">
    <location>
        <begin position="69"/>
        <end position="107"/>
    </location>
</feature>
<sequence>MGQATQKHNPYDYGAELRLDGLCVQTPVHKTLALHLVLLCHIIMWRTATALIYVRRMFLERPQPCPGYIPDMNRQIDPSPGQEDVVRNTGSGSREASVKGVLWTSSL</sequence>
<keyword evidence="2" id="KW-1133">Transmembrane helix</keyword>
<gene>
    <name evidence="3" type="ORF">CIRG_03006</name>
</gene>
<proteinExistence type="predicted"/>
<organism evidence="3 4">
    <name type="scientific">Coccidioides immitis RMSCC 2394</name>
    <dbReference type="NCBI Taxonomy" id="404692"/>
    <lineage>
        <taxon>Eukaryota</taxon>
        <taxon>Fungi</taxon>
        <taxon>Dikarya</taxon>
        <taxon>Ascomycota</taxon>
        <taxon>Pezizomycotina</taxon>
        <taxon>Eurotiomycetes</taxon>
        <taxon>Eurotiomycetidae</taxon>
        <taxon>Onygenales</taxon>
        <taxon>Onygenaceae</taxon>
        <taxon>Coccidioides</taxon>
    </lineage>
</organism>
<dbReference type="Proteomes" id="UP000054565">
    <property type="component" value="Unassembled WGS sequence"/>
</dbReference>
<evidence type="ECO:0000256" key="1">
    <source>
        <dbReference type="SAM" id="MobiDB-lite"/>
    </source>
</evidence>
<evidence type="ECO:0000256" key="2">
    <source>
        <dbReference type="SAM" id="Phobius"/>
    </source>
</evidence>
<evidence type="ECO:0000313" key="4">
    <source>
        <dbReference type="Proteomes" id="UP000054565"/>
    </source>
</evidence>
<keyword evidence="2" id="KW-0472">Membrane</keyword>
<feature type="transmembrane region" description="Helical" evidence="2">
    <location>
        <begin position="32"/>
        <end position="54"/>
    </location>
</feature>
<accession>A0A0J6Y8E6</accession>
<name>A0A0J6Y8E6_COCIT</name>
<evidence type="ECO:0000313" key="3">
    <source>
        <dbReference type="EMBL" id="KMP03314.1"/>
    </source>
</evidence>
<protein>
    <submittedName>
        <fullName evidence="3">Uncharacterized protein</fullName>
    </submittedName>
</protein>
<keyword evidence="2" id="KW-0812">Transmembrane</keyword>
<reference evidence="4" key="1">
    <citation type="journal article" date="2010" name="Genome Res.">
        <title>Population genomic sequencing of Coccidioides fungi reveals recent hybridization and transposon control.</title>
        <authorList>
            <person name="Neafsey D.E."/>
            <person name="Barker B.M."/>
            <person name="Sharpton T.J."/>
            <person name="Stajich J.E."/>
            <person name="Park D.J."/>
            <person name="Whiston E."/>
            <person name="Hung C.-Y."/>
            <person name="McMahan C."/>
            <person name="White J."/>
            <person name="Sykes S."/>
            <person name="Heiman D."/>
            <person name="Young S."/>
            <person name="Zeng Q."/>
            <person name="Abouelleil A."/>
            <person name="Aftuck L."/>
            <person name="Bessette D."/>
            <person name="Brown A."/>
            <person name="FitzGerald M."/>
            <person name="Lui A."/>
            <person name="Macdonald J.P."/>
            <person name="Priest M."/>
            <person name="Orbach M.J."/>
            <person name="Galgiani J.N."/>
            <person name="Kirkland T.N."/>
            <person name="Cole G.T."/>
            <person name="Birren B.W."/>
            <person name="Henn M.R."/>
            <person name="Taylor J.W."/>
            <person name="Rounsley S.D."/>
        </authorList>
    </citation>
    <scope>NUCLEOTIDE SEQUENCE [LARGE SCALE GENOMIC DNA]</scope>
    <source>
        <strain evidence="4">RMSCC 2394</strain>
    </source>
</reference>
<dbReference type="EMBL" id="DS028094">
    <property type="protein sequence ID" value="KMP03314.1"/>
    <property type="molecule type" value="Genomic_DNA"/>
</dbReference>